<accession>A0AAD1WPW5</accession>
<dbReference type="EMBL" id="OW240922">
    <property type="protein sequence ID" value="CAH2321265.1"/>
    <property type="molecule type" value="Genomic_DNA"/>
</dbReference>
<feature type="non-terminal residue" evidence="1">
    <location>
        <position position="1"/>
    </location>
</feature>
<organism evidence="1 2">
    <name type="scientific">Pelobates cultripes</name>
    <name type="common">Western spadefoot toad</name>
    <dbReference type="NCBI Taxonomy" id="61616"/>
    <lineage>
        <taxon>Eukaryota</taxon>
        <taxon>Metazoa</taxon>
        <taxon>Chordata</taxon>
        <taxon>Craniata</taxon>
        <taxon>Vertebrata</taxon>
        <taxon>Euteleostomi</taxon>
        <taxon>Amphibia</taxon>
        <taxon>Batrachia</taxon>
        <taxon>Anura</taxon>
        <taxon>Pelobatoidea</taxon>
        <taxon>Pelobatidae</taxon>
        <taxon>Pelobates</taxon>
    </lineage>
</organism>
<keyword evidence="2" id="KW-1185">Reference proteome</keyword>
<feature type="non-terminal residue" evidence="1">
    <location>
        <position position="79"/>
    </location>
</feature>
<dbReference type="AlphaFoldDB" id="A0AAD1WPW5"/>
<gene>
    <name evidence="1" type="ORF">PECUL_23A027586</name>
</gene>
<evidence type="ECO:0000313" key="1">
    <source>
        <dbReference type="EMBL" id="CAH2321265.1"/>
    </source>
</evidence>
<name>A0AAD1WPW5_PELCU</name>
<proteinExistence type="predicted"/>
<sequence>HPQRPGGQSAVVIVPVVAASQSASSVPRFTNRKLRVIAPAFQDCSRCMRKLVCKSEVGGVAEGQSQDNDASKMGLCPTL</sequence>
<reference evidence="1" key="1">
    <citation type="submission" date="2022-03" db="EMBL/GenBank/DDBJ databases">
        <authorList>
            <person name="Alioto T."/>
            <person name="Alioto T."/>
            <person name="Gomez Garrido J."/>
        </authorList>
    </citation>
    <scope>NUCLEOTIDE SEQUENCE</scope>
</reference>
<protein>
    <submittedName>
        <fullName evidence="1">Uncharacterized protein</fullName>
    </submittedName>
</protein>
<dbReference type="Proteomes" id="UP001295444">
    <property type="component" value="Chromosome 11"/>
</dbReference>
<evidence type="ECO:0000313" key="2">
    <source>
        <dbReference type="Proteomes" id="UP001295444"/>
    </source>
</evidence>